<comment type="caution">
    <text evidence="2">The sequence shown here is derived from an EMBL/GenBank/DDBJ whole genome shotgun (WGS) entry which is preliminary data.</text>
</comment>
<dbReference type="EMBL" id="LAZR01003044">
    <property type="protein sequence ID" value="KKN22621.1"/>
    <property type="molecule type" value="Genomic_DNA"/>
</dbReference>
<dbReference type="AlphaFoldDB" id="A0A0F9RBT7"/>
<accession>A0A0F9RBT7</accession>
<evidence type="ECO:0000256" key="1">
    <source>
        <dbReference type="SAM" id="Phobius"/>
    </source>
</evidence>
<name>A0A0F9RBT7_9ZZZZ</name>
<sequence>MSTSLILFLAILALVMLAVIIGGRKKRWYKVFMVNNDTFLGYRTTNDFWWRDSQGLIGFHSPDGRRIGVSKHNLIKIEEHDAPKSGK</sequence>
<protein>
    <submittedName>
        <fullName evidence="2">Uncharacterized protein</fullName>
    </submittedName>
</protein>
<keyword evidence="1" id="KW-0472">Membrane</keyword>
<proteinExistence type="predicted"/>
<feature type="transmembrane region" description="Helical" evidence="1">
    <location>
        <begin position="6"/>
        <end position="23"/>
    </location>
</feature>
<reference evidence="2" key="1">
    <citation type="journal article" date="2015" name="Nature">
        <title>Complex archaea that bridge the gap between prokaryotes and eukaryotes.</title>
        <authorList>
            <person name="Spang A."/>
            <person name="Saw J.H."/>
            <person name="Jorgensen S.L."/>
            <person name="Zaremba-Niedzwiedzka K."/>
            <person name="Martijn J."/>
            <person name="Lind A.E."/>
            <person name="van Eijk R."/>
            <person name="Schleper C."/>
            <person name="Guy L."/>
            <person name="Ettema T.J."/>
        </authorList>
    </citation>
    <scope>NUCLEOTIDE SEQUENCE</scope>
</reference>
<gene>
    <name evidence="2" type="ORF">LCGC14_0913300</name>
</gene>
<organism evidence="2">
    <name type="scientific">marine sediment metagenome</name>
    <dbReference type="NCBI Taxonomy" id="412755"/>
    <lineage>
        <taxon>unclassified sequences</taxon>
        <taxon>metagenomes</taxon>
        <taxon>ecological metagenomes</taxon>
    </lineage>
</organism>
<evidence type="ECO:0000313" key="2">
    <source>
        <dbReference type="EMBL" id="KKN22621.1"/>
    </source>
</evidence>
<keyword evidence="1" id="KW-1133">Transmembrane helix</keyword>
<keyword evidence="1" id="KW-0812">Transmembrane</keyword>